<dbReference type="InterPro" id="IPR011991">
    <property type="entry name" value="ArsR-like_HTH"/>
</dbReference>
<sequence>MPDEPAAGAPDPGVISLDPRTLRGLAHPLRIRLLAALREYGPATASGLAGRLGESSGATSYHLRQLAAYGFVEEDPGRGTARERWWKAAHSGTRFNAAGFLAHADPEVRAAIGLLGREVAATHAAELETWLATVGDWPEEWRRSFDLSDFALRLTPAGARALREELHAVVERYRTRQDAEPETAGDTAEAGETAHVRVHLHTFPRAAD</sequence>
<protein>
    <submittedName>
        <fullName evidence="2">Helix-turn-helix domain-containing protein</fullName>
    </submittedName>
</protein>
<evidence type="ECO:0000313" key="2">
    <source>
        <dbReference type="EMBL" id="SNS99283.1"/>
    </source>
</evidence>
<keyword evidence="3" id="KW-1185">Reference proteome</keyword>
<dbReference type="EMBL" id="FZOF01000012">
    <property type="protein sequence ID" value="SNS99283.1"/>
    <property type="molecule type" value="Genomic_DNA"/>
</dbReference>
<gene>
    <name evidence="2" type="ORF">SAMN05216252_11221</name>
</gene>
<accession>A0A239J1Z2</accession>
<dbReference type="SUPFAM" id="SSF46785">
    <property type="entry name" value="Winged helix' DNA-binding domain"/>
    <property type="match status" value="1"/>
</dbReference>
<dbReference type="Proteomes" id="UP000198280">
    <property type="component" value="Unassembled WGS sequence"/>
</dbReference>
<dbReference type="GO" id="GO:0003700">
    <property type="term" value="F:DNA-binding transcription factor activity"/>
    <property type="evidence" value="ECO:0007669"/>
    <property type="project" value="InterPro"/>
</dbReference>
<dbReference type="Gene3D" id="1.10.10.10">
    <property type="entry name" value="Winged helix-like DNA-binding domain superfamily/Winged helix DNA-binding domain"/>
    <property type="match status" value="1"/>
</dbReference>
<dbReference type="InterPro" id="IPR036390">
    <property type="entry name" value="WH_DNA-bd_sf"/>
</dbReference>
<reference evidence="2 3" key="1">
    <citation type="submission" date="2017-06" db="EMBL/GenBank/DDBJ databases">
        <authorList>
            <person name="Kim H.J."/>
            <person name="Triplett B.A."/>
        </authorList>
    </citation>
    <scope>NUCLEOTIDE SEQUENCE [LARGE SCALE GENOMIC DNA]</scope>
    <source>
        <strain evidence="2 3">CGMCC 4.1858</strain>
    </source>
</reference>
<organism evidence="2 3">
    <name type="scientific">Actinacidiphila glaucinigra</name>
    <dbReference type="NCBI Taxonomy" id="235986"/>
    <lineage>
        <taxon>Bacteria</taxon>
        <taxon>Bacillati</taxon>
        <taxon>Actinomycetota</taxon>
        <taxon>Actinomycetes</taxon>
        <taxon>Kitasatosporales</taxon>
        <taxon>Streptomycetaceae</taxon>
        <taxon>Actinacidiphila</taxon>
    </lineage>
</organism>
<dbReference type="Pfam" id="PF12840">
    <property type="entry name" value="HTH_20"/>
    <property type="match status" value="1"/>
</dbReference>
<dbReference type="OrthoDB" id="7945987at2"/>
<dbReference type="AlphaFoldDB" id="A0A239J1Z2"/>
<dbReference type="InterPro" id="IPR001845">
    <property type="entry name" value="HTH_ArsR_DNA-bd_dom"/>
</dbReference>
<dbReference type="RefSeq" id="WP_089225803.1">
    <property type="nucleotide sequence ID" value="NZ_FZOF01000012.1"/>
</dbReference>
<feature type="domain" description="HTH arsR-type" evidence="1">
    <location>
        <begin position="20"/>
        <end position="103"/>
    </location>
</feature>
<name>A0A239J1Z2_9ACTN</name>
<dbReference type="SMART" id="SM00418">
    <property type="entry name" value="HTH_ARSR"/>
    <property type="match status" value="1"/>
</dbReference>
<proteinExistence type="predicted"/>
<dbReference type="InterPro" id="IPR036388">
    <property type="entry name" value="WH-like_DNA-bd_sf"/>
</dbReference>
<evidence type="ECO:0000259" key="1">
    <source>
        <dbReference type="SMART" id="SM00418"/>
    </source>
</evidence>
<evidence type="ECO:0000313" key="3">
    <source>
        <dbReference type="Proteomes" id="UP000198280"/>
    </source>
</evidence>
<dbReference type="CDD" id="cd00090">
    <property type="entry name" value="HTH_ARSR"/>
    <property type="match status" value="1"/>
</dbReference>